<dbReference type="PROSITE" id="PS50157">
    <property type="entry name" value="ZINC_FINGER_C2H2_2"/>
    <property type="match status" value="1"/>
</dbReference>
<dbReference type="Proteomes" id="UP001153954">
    <property type="component" value="Unassembled WGS sequence"/>
</dbReference>
<feature type="region of interest" description="Disordered" evidence="2">
    <location>
        <begin position="1"/>
        <end position="49"/>
    </location>
</feature>
<organism evidence="4 5">
    <name type="scientific">Euphydryas editha</name>
    <name type="common">Edith's checkerspot</name>
    <dbReference type="NCBI Taxonomy" id="104508"/>
    <lineage>
        <taxon>Eukaryota</taxon>
        <taxon>Metazoa</taxon>
        <taxon>Ecdysozoa</taxon>
        <taxon>Arthropoda</taxon>
        <taxon>Hexapoda</taxon>
        <taxon>Insecta</taxon>
        <taxon>Pterygota</taxon>
        <taxon>Neoptera</taxon>
        <taxon>Endopterygota</taxon>
        <taxon>Lepidoptera</taxon>
        <taxon>Glossata</taxon>
        <taxon>Ditrysia</taxon>
        <taxon>Papilionoidea</taxon>
        <taxon>Nymphalidae</taxon>
        <taxon>Nymphalinae</taxon>
        <taxon>Euphydryas</taxon>
    </lineage>
</organism>
<dbReference type="EMBL" id="CAKOGL010000016">
    <property type="protein sequence ID" value="CAH2096299.1"/>
    <property type="molecule type" value="Genomic_DNA"/>
</dbReference>
<evidence type="ECO:0000259" key="3">
    <source>
        <dbReference type="PROSITE" id="PS50157"/>
    </source>
</evidence>
<feature type="domain" description="C2H2-type" evidence="3">
    <location>
        <begin position="50"/>
        <end position="73"/>
    </location>
</feature>
<dbReference type="SUPFAM" id="SSF57667">
    <property type="entry name" value="beta-beta-alpha zinc fingers"/>
    <property type="match status" value="1"/>
</dbReference>
<reference evidence="4" key="1">
    <citation type="submission" date="2022-03" db="EMBL/GenBank/DDBJ databases">
        <authorList>
            <person name="Tunstrom K."/>
        </authorList>
    </citation>
    <scope>NUCLEOTIDE SEQUENCE</scope>
</reference>
<evidence type="ECO:0000313" key="4">
    <source>
        <dbReference type="EMBL" id="CAH2096299.1"/>
    </source>
</evidence>
<name>A0AAU9UBY8_EUPED</name>
<dbReference type="AlphaFoldDB" id="A0AAU9UBY8"/>
<dbReference type="InterPro" id="IPR013087">
    <property type="entry name" value="Znf_C2H2_type"/>
</dbReference>
<dbReference type="PROSITE" id="PS00028">
    <property type="entry name" value="ZINC_FINGER_C2H2_1"/>
    <property type="match status" value="1"/>
</dbReference>
<accession>A0AAU9UBY8</accession>
<keyword evidence="5" id="KW-1185">Reference proteome</keyword>
<evidence type="ECO:0000256" key="1">
    <source>
        <dbReference type="PROSITE-ProRule" id="PRU00042"/>
    </source>
</evidence>
<keyword evidence="1" id="KW-0863">Zinc-finger</keyword>
<dbReference type="Gene3D" id="3.30.160.60">
    <property type="entry name" value="Classic Zinc Finger"/>
    <property type="match status" value="1"/>
</dbReference>
<gene>
    <name evidence="4" type="ORF">EEDITHA_LOCUS11657</name>
</gene>
<comment type="caution">
    <text evidence="4">The sequence shown here is derived from an EMBL/GenBank/DDBJ whole genome shotgun (WGS) entry which is preliminary data.</text>
</comment>
<dbReference type="GO" id="GO:0008270">
    <property type="term" value="F:zinc ion binding"/>
    <property type="evidence" value="ECO:0007669"/>
    <property type="project" value="UniProtKB-KW"/>
</dbReference>
<keyword evidence="1" id="KW-0862">Zinc</keyword>
<sequence length="73" mass="8045">MFVTTVRNKRPPRHPADDLRAIGPSSPSPVPSPRSASPSPSQLSTDEGPYKCEMCSLEFPRRDALLLHVPIHI</sequence>
<dbReference type="InterPro" id="IPR036236">
    <property type="entry name" value="Znf_C2H2_sf"/>
</dbReference>
<proteinExistence type="predicted"/>
<protein>
    <recommendedName>
        <fullName evidence="3">C2H2-type domain-containing protein</fullName>
    </recommendedName>
</protein>
<evidence type="ECO:0000313" key="5">
    <source>
        <dbReference type="Proteomes" id="UP001153954"/>
    </source>
</evidence>
<keyword evidence="1" id="KW-0479">Metal-binding</keyword>
<evidence type="ECO:0000256" key="2">
    <source>
        <dbReference type="SAM" id="MobiDB-lite"/>
    </source>
</evidence>